<organism evidence="2 3">
    <name type="scientific">Phenylobacterium deserti</name>
    <dbReference type="NCBI Taxonomy" id="1914756"/>
    <lineage>
        <taxon>Bacteria</taxon>
        <taxon>Pseudomonadati</taxon>
        <taxon>Pseudomonadota</taxon>
        <taxon>Alphaproteobacteria</taxon>
        <taxon>Caulobacterales</taxon>
        <taxon>Caulobacteraceae</taxon>
        <taxon>Phenylobacterium</taxon>
    </lineage>
</organism>
<keyword evidence="3" id="KW-1185">Reference proteome</keyword>
<proteinExistence type="predicted"/>
<evidence type="ECO:0000313" key="3">
    <source>
        <dbReference type="Proteomes" id="UP000249725"/>
    </source>
</evidence>
<evidence type="ECO:0000256" key="1">
    <source>
        <dbReference type="SAM" id="MobiDB-lite"/>
    </source>
</evidence>
<evidence type="ECO:0000313" key="2">
    <source>
        <dbReference type="EMBL" id="RAK50977.1"/>
    </source>
</evidence>
<accession>A0A328A9E5</accession>
<feature type="region of interest" description="Disordered" evidence="1">
    <location>
        <begin position="257"/>
        <end position="373"/>
    </location>
</feature>
<feature type="compositionally biased region" description="Basic and acidic residues" evidence="1">
    <location>
        <begin position="45"/>
        <end position="56"/>
    </location>
</feature>
<dbReference type="OrthoDB" id="7207130at2"/>
<feature type="compositionally biased region" description="Basic and acidic residues" evidence="1">
    <location>
        <begin position="99"/>
        <end position="116"/>
    </location>
</feature>
<feature type="compositionally biased region" description="Basic and acidic residues" evidence="1">
    <location>
        <begin position="1"/>
        <end position="27"/>
    </location>
</feature>
<dbReference type="EMBL" id="QFYR01000005">
    <property type="protein sequence ID" value="RAK50977.1"/>
    <property type="molecule type" value="Genomic_DNA"/>
</dbReference>
<gene>
    <name evidence="2" type="ORF">DJ018_17625</name>
</gene>
<protein>
    <submittedName>
        <fullName evidence="2">Uncharacterized protein</fullName>
    </submittedName>
</protein>
<dbReference type="Proteomes" id="UP000249725">
    <property type="component" value="Unassembled WGS sequence"/>
</dbReference>
<feature type="region of interest" description="Disordered" evidence="1">
    <location>
        <begin position="1"/>
        <end position="208"/>
    </location>
</feature>
<sequence length="373" mass="41723">MANRDDYRGYRGERPETGRQDRGRDDWGWSGGRDQRGGQSSGQGGERRSFGDEGRFNSDQARYGEGSRGGRGEGEMEPWRRERYGSRFDQDRVNYGSGYDRERQEYGRGTQDERGRTGGNRASESYGGGYGGQEYGMEGQGFRDRNSGEGRTYGGGRTEQRDWGNQGRERWREGQGGPYGDLELNARNSGIQEFGAPHDYAYHPKGNEFDPDYNRWRDEQLASHDRDYQEWRRHQHEQYDNEYRQYRAQRRDNFGTSFQTWRTQRTMTQGVENNSVAPGMAHDSTTDVTGGGIGADAGKPTGALEGLGGLTPSSTLTQTGGGHKPTAQGSSTGDKTPEFGREPTQVQSASDGASGRARDLTNRDDDKNDKTKS</sequence>
<comment type="caution">
    <text evidence="2">The sequence shown here is derived from an EMBL/GenBank/DDBJ whole genome shotgun (WGS) entry which is preliminary data.</text>
</comment>
<feature type="compositionally biased region" description="Basic and acidic residues" evidence="1">
    <location>
        <begin position="158"/>
        <end position="173"/>
    </location>
</feature>
<dbReference type="AlphaFoldDB" id="A0A328A9E5"/>
<feature type="compositionally biased region" description="Polar residues" evidence="1">
    <location>
        <begin position="257"/>
        <end position="276"/>
    </location>
</feature>
<feature type="compositionally biased region" description="Basic and acidic residues" evidence="1">
    <location>
        <begin position="356"/>
        <end position="373"/>
    </location>
</feature>
<name>A0A328A9E5_9CAUL</name>
<dbReference type="RefSeq" id="WP_111516287.1">
    <property type="nucleotide sequence ID" value="NZ_QFYR01000005.1"/>
</dbReference>
<feature type="compositionally biased region" description="Basic and acidic residues" evidence="1">
    <location>
        <begin position="68"/>
        <end position="92"/>
    </location>
</feature>
<reference evidence="3" key="1">
    <citation type="submission" date="2018-05" db="EMBL/GenBank/DDBJ databases">
        <authorList>
            <person name="Li X."/>
        </authorList>
    </citation>
    <scope>NUCLEOTIDE SEQUENCE [LARGE SCALE GENOMIC DNA]</scope>
    <source>
        <strain evidence="3">YIM 73061</strain>
    </source>
</reference>